<dbReference type="AlphaFoldDB" id="A0A3D8K1C3"/>
<accession>A0A3D8K1C3</accession>
<sequence length="204" mass="21672">MSQAKEKVIVLPKPLELGPLKHASILLREPTVDELDRSTQTKGSVYAVNAALISMVSGIPLTLIRTLGKTGYEEAVEYLKAFDWTPPKGAQQLPAKTVVLKQPITLNGDTRTYDSLALREPTVDELDQSAQVEGTAFACNAELISLVSGAPVAVIRKIGKANYEEATAYLSGFTWRPQQSGETSGTAAPTSPSSGSGDQTTPAV</sequence>
<feature type="compositionally biased region" description="Low complexity" evidence="1">
    <location>
        <begin position="183"/>
        <end position="197"/>
    </location>
</feature>
<evidence type="ECO:0000313" key="3">
    <source>
        <dbReference type="Proteomes" id="UP000256838"/>
    </source>
</evidence>
<dbReference type="OrthoDB" id="6898450at2"/>
<evidence type="ECO:0000256" key="1">
    <source>
        <dbReference type="SAM" id="MobiDB-lite"/>
    </source>
</evidence>
<organism evidence="2 3">
    <name type="scientific">Trinickia dinghuensis</name>
    <dbReference type="NCBI Taxonomy" id="2291023"/>
    <lineage>
        <taxon>Bacteria</taxon>
        <taxon>Pseudomonadati</taxon>
        <taxon>Pseudomonadota</taxon>
        <taxon>Betaproteobacteria</taxon>
        <taxon>Burkholderiales</taxon>
        <taxon>Burkholderiaceae</taxon>
        <taxon>Trinickia</taxon>
    </lineage>
</organism>
<dbReference type="InterPro" id="IPR019289">
    <property type="entry name" value="Phage_tail_E/E"/>
</dbReference>
<protein>
    <submittedName>
        <fullName evidence="2">Phage tail assembly protein</fullName>
    </submittedName>
</protein>
<dbReference type="Pfam" id="PF10109">
    <property type="entry name" value="Phage_TAC_7"/>
    <property type="match status" value="1"/>
</dbReference>
<dbReference type="RefSeq" id="WP_115533207.1">
    <property type="nucleotide sequence ID" value="NZ_QRGA01000005.1"/>
</dbReference>
<dbReference type="Proteomes" id="UP000256838">
    <property type="component" value="Unassembled WGS sequence"/>
</dbReference>
<gene>
    <name evidence="2" type="ORF">DWV00_08915</name>
</gene>
<proteinExistence type="predicted"/>
<keyword evidence="3" id="KW-1185">Reference proteome</keyword>
<dbReference type="EMBL" id="QRGA01000005">
    <property type="protein sequence ID" value="RDU99233.1"/>
    <property type="molecule type" value="Genomic_DNA"/>
</dbReference>
<name>A0A3D8K1C3_9BURK</name>
<comment type="caution">
    <text evidence="2">The sequence shown here is derived from an EMBL/GenBank/DDBJ whole genome shotgun (WGS) entry which is preliminary data.</text>
</comment>
<feature type="region of interest" description="Disordered" evidence="1">
    <location>
        <begin position="176"/>
        <end position="204"/>
    </location>
</feature>
<evidence type="ECO:0000313" key="2">
    <source>
        <dbReference type="EMBL" id="RDU99233.1"/>
    </source>
</evidence>
<reference evidence="2 3" key="1">
    <citation type="submission" date="2018-08" db="EMBL/GenBank/DDBJ databases">
        <title>Paraburkholderia sp. DHOM06 isolated from forest soil.</title>
        <authorList>
            <person name="Gao Z.-H."/>
            <person name="Qiu L.-H."/>
        </authorList>
    </citation>
    <scope>NUCLEOTIDE SEQUENCE [LARGE SCALE GENOMIC DNA]</scope>
    <source>
        <strain evidence="2 3">DHOM06</strain>
    </source>
</reference>